<dbReference type="EMBL" id="CM056802">
    <property type="protein sequence ID" value="KAJ8707920.1"/>
    <property type="molecule type" value="Genomic_DNA"/>
</dbReference>
<sequence length="212" mass="23510">MQIESITLRQSSLQSKNRFITPSLKALCKTRAKCFSCVAPVGTGKTWHTCRGQEARQYCYCCRVVGNCCHTASEWQDSTCHLQIPIDLESVKTPVCGVSRNSDKGHVLKDCSLIIWNERIMANRKAVEAEDRTLQDIRGNEHLMGGVTVCSVVISGKRFPFATLKPSILLGSYSCCRLLEAQGIVRAVVDYEMGGQRATHCSAVTSPRLLWP</sequence>
<evidence type="ECO:0000313" key="2">
    <source>
        <dbReference type="Proteomes" id="UP001231649"/>
    </source>
</evidence>
<organism evidence="1 2">
    <name type="scientific">Mythimna loreyi</name>
    <dbReference type="NCBI Taxonomy" id="667449"/>
    <lineage>
        <taxon>Eukaryota</taxon>
        <taxon>Metazoa</taxon>
        <taxon>Ecdysozoa</taxon>
        <taxon>Arthropoda</taxon>
        <taxon>Hexapoda</taxon>
        <taxon>Insecta</taxon>
        <taxon>Pterygota</taxon>
        <taxon>Neoptera</taxon>
        <taxon>Endopterygota</taxon>
        <taxon>Lepidoptera</taxon>
        <taxon>Glossata</taxon>
        <taxon>Ditrysia</taxon>
        <taxon>Noctuoidea</taxon>
        <taxon>Noctuidae</taxon>
        <taxon>Noctuinae</taxon>
        <taxon>Hadenini</taxon>
        <taxon>Mythimna</taxon>
    </lineage>
</organism>
<name>A0ACC2Q971_9NEOP</name>
<proteinExistence type="predicted"/>
<dbReference type="Proteomes" id="UP001231649">
    <property type="component" value="Chromosome 26"/>
</dbReference>
<reference evidence="1" key="1">
    <citation type="submission" date="2023-03" db="EMBL/GenBank/DDBJ databases">
        <title>Chromosome-level genomes of two armyworms, Mythimna separata and Mythimna loreyi, provide insights into the biosynthesis and reception of sex pheromones.</title>
        <authorList>
            <person name="Zhao H."/>
        </authorList>
    </citation>
    <scope>NUCLEOTIDE SEQUENCE</scope>
    <source>
        <strain evidence="1">BeijingLab</strain>
    </source>
</reference>
<comment type="caution">
    <text evidence="1">The sequence shown here is derived from an EMBL/GenBank/DDBJ whole genome shotgun (WGS) entry which is preliminary data.</text>
</comment>
<accession>A0ACC2Q971</accession>
<gene>
    <name evidence="1" type="ORF">PYW08_010286</name>
</gene>
<evidence type="ECO:0000313" key="1">
    <source>
        <dbReference type="EMBL" id="KAJ8707920.1"/>
    </source>
</evidence>
<keyword evidence="2" id="KW-1185">Reference proteome</keyword>
<protein>
    <submittedName>
        <fullName evidence="1">Uncharacterized protein</fullName>
    </submittedName>
</protein>